<evidence type="ECO:0008006" key="4">
    <source>
        <dbReference type="Google" id="ProtNLM"/>
    </source>
</evidence>
<gene>
    <name evidence="2" type="ORF">SPIL2461_LOCUS2385</name>
</gene>
<accession>A0A812JRL5</accession>
<protein>
    <recommendedName>
        <fullName evidence="4">EF-hand domain-containing protein</fullName>
    </recommendedName>
</protein>
<comment type="caution">
    <text evidence="2">The sequence shown here is derived from an EMBL/GenBank/DDBJ whole genome shotgun (WGS) entry which is preliminary data.</text>
</comment>
<evidence type="ECO:0000256" key="1">
    <source>
        <dbReference type="SAM" id="MobiDB-lite"/>
    </source>
</evidence>
<dbReference type="EMBL" id="CAJNIZ010002595">
    <property type="protein sequence ID" value="CAE7212448.1"/>
    <property type="molecule type" value="Genomic_DNA"/>
</dbReference>
<evidence type="ECO:0000313" key="2">
    <source>
        <dbReference type="EMBL" id="CAE7212448.1"/>
    </source>
</evidence>
<dbReference type="InterPro" id="IPR018247">
    <property type="entry name" value="EF_Hand_1_Ca_BS"/>
</dbReference>
<organism evidence="2 3">
    <name type="scientific">Symbiodinium pilosum</name>
    <name type="common">Dinoflagellate</name>
    <dbReference type="NCBI Taxonomy" id="2952"/>
    <lineage>
        <taxon>Eukaryota</taxon>
        <taxon>Sar</taxon>
        <taxon>Alveolata</taxon>
        <taxon>Dinophyceae</taxon>
        <taxon>Suessiales</taxon>
        <taxon>Symbiodiniaceae</taxon>
        <taxon>Symbiodinium</taxon>
    </lineage>
</organism>
<name>A0A812JRL5_SYMPI</name>
<reference evidence="2" key="1">
    <citation type="submission" date="2021-02" db="EMBL/GenBank/DDBJ databases">
        <authorList>
            <person name="Dougan E. K."/>
            <person name="Rhodes N."/>
            <person name="Thang M."/>
            <person name="Chan C."/>
        </authorList>
    </citation>
    <scope>NUCLEOTIDE SEQUENCE</scope>
</reference>
<sequence length="141" mass="15191">MPVGGYSLAESPNKGAVTGATMFPSRGLANAGMQQLSPRFPGKGPSPSINTHGQFEDLEQRFKLWVGGSEAGKSQLWKAWDAIDYNGNNIVSLAEIDRWVVDTYPQLNNKPALMRAYKACDLNQASPLSGLMGVSLNSGYL</sequence>
<dbReference type="OrthoDB" id="26525at2759"/>
<dbReference type="PROSITE" id="PS00018">
    <property type="entry name" value="EF_HAND_1"/>
    <property type="match status" value="1"/>
</dbReference>
<proteinExistence type="predicted"/>
<dbReference type="AlphaFoldDB" id="A0A812JRL5"/>
<feature type="region of interest" description="Disordered" evidence="1">
    <location>
        <begin position="34"/>
        <end position="53"/>
    </location>
</feature>
<keyword evidence="3" id="KW-1185">Reference proteome</keyword>
<evidence type="ECO:0000313" key="3">
    <source>
        <dbReference type="Proteomes" id="UP000649617"/>
    </source>
</evidence>
<dbReference type="Proteomes" id="UP000649617">
    <property type="component" value="Unassembled WGS sequence"/>
</dbReference>
<dbReference type="Gene3D" id="1.10.238.10">
    <property type="entry name" value="EF-hand"/>
    <property type="match status" value="1"/>
</dbReference>